<keyword evidence="4 5" id="KW-0436">Ligase</keyword>
<keyword evidence="8" id="KW-1185">Reference proteome</keyword>
<evidence type="ECO:0000256" key="3">
    <source>
        <dbReference type="ARBA" id="ARBA00022840"/>
    </source>
</evidence>
<dbReference type="GO" id="GO:0005524">
    <property type="term" value="F:ATP binding"/>
    <property type="evidence" value="ECO:0007669"/>
    <property type="project" value="UniProtKB-UniRule"/>
</dbReference>
<reference evidence="7 8" key="1">
    <citation type="submission" date="2018-11" db="EMBL/GenBank/DDBJ databases">
        <title>Sequencing the genomes of 1000 actinobacteria strains.</title>
        <authorList>
            <person name="Klenk H.-P."/>
        </authorList>
    </citation>
    <scope>NUCLEOTIDE SEQUENCE [LARGE SCALE GENOMIC DNA]</scope>
    <source>
        <strain evidence="7 8">DSM 13521</strain>
    </source>
</reference>
<keyword evidence="2 4" id="KW-0658">Purine biosynthesis</keyword>
<evidence type="ECO:0000313" key="8">
    <source>
        <dbReference type="Proteomes" id="UP000275356"/>
    </source>
</evidence>
<comment type="caution">
    <text evidence="7">The sequence shown here is derived from an EMBL/GenBank/DDBJ whole genome shotgun (WGS) entry which is preliminary data.</text>
</comment>
<dbReference type="Gene3D" id="3.30.1490.20">
    <property type="entry name" value="ATP-grasp fold, A domain"/>
    <property type="match status" value="1"/>
</dbReference>
<dbReference type="AlphaFoldDB" id="A0A3N2D7L3"/>
<dbReference type="GO" id="GO:0005829">
    <property type="term" value="C:cytosol"/>
    <property type="evidence" value="ECO:0007669"/>
    <property type="project" value="TreeGrafter"/>
</dbReference>
<comment type="caution">
    <text evidence="4">Lacks conserved residue(s) required for the propagation of feature annotation.</text>
</comment>
<dbReference type="Gene3D" id="3.40.50.20">
    <property type="match status" value="1"/>
</dbReference>
<sequence length="392" mass="41493">MPQPTVAVVGGGQLARMMQQAAIGLQVRLVALVESPTSSTAQVVPDARVGRADDVAALTALAHEADVLTFEHEHVPNAALAELRADGHPVEPGPEALVHAQDKLVMRRRLTELGVPCPRWRVAHSASDVAEFGDEVGWPVVVKTPRGGYDGKGVALVERADVSAGGPAGGAGLPFELDADHPLLLEERVPFTRELAALVARRPNGELRTWPVVETIQRGGVCAEVLSPAPDLNPTTARQAEGIARLVAEGLGVTGVLAVEMFLVESEGEPDRLLVNELAMRPHNSGHVTIDAHVTSQFEQHLRAVLDLPLGETAQRAPWAVMANLLGSELAEPSSSYATLLAELPAAKVHLYGKEVRPGRKLGHVTVVGDDLDVLRAQAARAIEILSGKAES</sequence>
<comment type="subunit">
    <text evidence="4 5">Homodimer.</text>
</comment>
<dbReference type="Pfam" id="PF17769">
    <property type="entry name" value="PurK_C"/>
    <property type="match status" value="1"/>
</dbReference>
<dbReference type="EC" id="6.3.4.18" evidence="4 5"/>
<comment type="catalytic activity">
    <reaction evidence="4 5">
        <text>5-amino-1-(5-phospho-beta-D-ribosyl)imidazole + hydrogencarbonate + ATP = 5-carboxyamino-1-(5-phospho-D-ribosyl)imidazole + ADP + phosphate + 2 H(+)</text>
        <dbReference type="Rhea" id="RHEA:19317"/>
        <dbReference type="ChEBI" id="CHEBI:15378"/>
        <dbReference type="ChEBI" id="CHEBI:17544"/>
        <dbReference type="ChEBI" id="CHEBI:30616"/>
        <dbReference type="ChEBI" id="CHEBI:43474"/>
        <dbReference type="ChEBI" id="CHEBI:58730"/>
        <dbReference type="ChEBI" id="CHEBI:137981"/>
        <dbReference type="ChEBI" id="CHEBI:456216"/>
        <dbReference type="EC" id="6.3.4.18"/>
    </reaction>
</comment>
<dbReference type="Gene3D" id="3.30.470.20">
    <property type="entry name" value="ATP-grasp fold, B domain"/>
    <property type="match status" value="1"/>
</dbReference>
<dbReference type="GO" id="GO:0004638">
    <property type="term" value="F:phosphoribosylaminoimidazole carboxylase activity"/>
    <property type="evidence" value="ECO:0007669"/>
    <property type="project" value="InterPro"/>
</dbReference>
<dbReference type="InterPro" id="IPR003135">
    <property type="entry name" value="ATP-grasp_carboxylate-amine"/>
</dbReference>
<dbReference type="NCBIfam" id="NF004680">
    <property type="entry name" value="PRK06019.1-6"/>
    <property type="match status" value="1"/>
</dbReference>
<dbReference type="Pfam" id="PF02222">
    <property type="entry name" value="ATP-grasp"/>
    <property type="match status" value="1"/>
</dbReference>
<gene>
    <name evidence="4 5" type="primary">purK</name>
    <name evidence="7" type="ORF">EDD28_0329</name>
</gene>
<evidence type="ECO:0000259" key="6">
    <source>
        <dbReference type="PROSITE" id="PS50975"/>
    </source>
</evidence>
<dbReference type="InterPro" id="IPR054350">
    <property type="entry name" value="PurT/PurK_preATP-grasp"/>
</dbReference>
<accession>A0A3N2D7L3</accession>
<comment type="pathway">
    <text evidence="4 5">Purine metabolism; IMP biosynthesis via de novo pathway; 5-amino-1-(5-phospho-D-ribosyl)imidazole-4-carboxylate from 5-amino-1-(5-phospho-D-ribosyl)imidazole (N5-CAIR route): step 1/2.</text>
</comment>
<comment type="function">
    <text evidence="5">Catalyzes the ATP-dependent conversion of 5-aminoimidazole ribonucleotide (AIR) and HCO(3)- to N5-carboxyaminoimidazole ribonucleotide (N5-CAIR).</text>
</comment>
<comment type="function">
    <text evidence="4">Catalyzes the ATP-dependent conversion of 5-aminoimidazole ribonucleotide (AIR) and HCO(3)(-) to N5-carboxyaminoimidazole ribonucleotide (N5-CAIR).</text>
</comment>
<proteinExistence type="inferred from homology"/>
<dbReference type="PANTHER" id="PTHR11609">
    <property type="entry name" value="PURINE BIOSYNTHESIS PROTEIN 6/7, PUR6/7"/>
    <property type="match status" value="1"/>
</dbReference>
<feature type="domain" description="ATP-grasp" evidence="6">
    <location>
        <begin position="107"/>
        <end position="306"/>
    </location>
</feature>
<feature type="binding site" evidence="4">
    <location>
        <position position="143"/>
    </location>
    <ligand>
        <name>ATP</name>
        <dbReference type="ChEBI" id="CHEBI:30616"/>
    </ligand>
</feature>
<name>A0A3N2D7L3_9MICO</name>
<dbReference type="InterPro" id="IPR013815">
    <property type="entry name" value="ATP_grasp_subdomain_1"/>
</dbReference>
<evidence type="ECO:0000256" key="2">
    <source>
        <dbReference type="ARBA" id="ARBA00022755"/>
    </source>
</evidence>
<dbReference type="GO" id="GO:0046872">
    <property type="term" value="F:metal ion binding"/>
    <property type="evidence" value="ECO:0007669"/>
    <property type="project" value="InterPro"/>
</dbReference>
<dbReference type="EMBL" id="RKHQ01000001">
    <property type="protein sequence ID" value="ROR95767.1"/>
    <property type="molecule type" value="Genomic_DNA"/>
</dbReference>
<dbReference type="Proteomes" id="UP000275356">
    <property type="component" value="Unassembled WGS sequence"/>
</dbReference>
<dbReference type="PROSITE" id="PS50975">
    <property type="entry name" value="ATP_GRASP"/>
    <property type="match status" value="1"/>
</dbReference>
<evidence type="ECO:0000313" key="7">
    <source>
        <dbReference type="EMBL" id="ROR95767.1"/>
    </source>
</evidence>
<organism evidence="7 8">
    <name type="scientific">Salana multivorans</name>
    <dbReference type="NCBI Taxonomy" id="120377"/>
    <lineage>
        <taxon>Bacteria</taxon>
        <taxon>Bacillati</taxon>
        <taxon>Actinomycetota</taxon>
        <taxon>Actinomycetes</taxon>
        <taxon>Micrococcales</taxon>
        <taxon>Beutenbergiaceae</taxon>
        <taxon>Salana</taxon>
    </lineage>
</organism>
<dbReference type="InterPro" id="IPR016185">
    <property type="entry name" value="PreATP-grasp_dom_sf"/>
</dbReference>
<dbReference type="InterPro" id="IPR011054">
    <property type="entry name" value="Rudment_hybrid_motif"/>
</dbReference>
<dbReference type="GO" id="GO:0034028">
    <property type="term" value="F:5-(carboxyamino)imidazole ribonucleotide synthase activity"/>
    <property type="evidence" value="ECO:0007669"/>
    <property type="project" value="UniProtKB-UniRule"/>
</dbReference>
<evidence type="ECO:0000256" key="5">
    <source>
        <dbReference type="RuleBase" id="RU361200"/>
    </source>
</evidence>
<keyword evidence="3 4" id="KW-0067">ATP-binding</keyword>
<dbReference type="NCBIfam" id="TIGR01161">
    <property type="entry name" value="purK"/>
    <property type="match status" value="1"/>
</dbReference>
<keyword evidence="1 4" id="KW-0547">Nucleotide-binding</keyword>
<feature type="binding site" evidence="4">
    <location>
        <begin position="276"/>
        <end position="277"/>
    </location>
    <ligand>
        <name>ATP</name>
        <dbReference type="ChEBI" id="CHEBI:30616"/>
    </ligand>
</feature>
<evidence type="ECO:0000256" key="1">
    <source>
        <dbReference type="ARBA" id="ARBA00022741"/>
    </source>
</evidence>
<feature type="binding site" evidence="4">
    <location>
        <position position="194"/>
    </location>
    <ligand>
        <name>ATP</name>
        <dbReference type="ChEBI" id="CHEBI:30616"/>
    </ligand>
</feature>
<dbReference type="InterPro" id="IPR005875">
    <property type="entry name" value="PurK"/>
</dbReference>
<protein>
    <recommendedName>
        <fullName evidence="4 5">N5-carboxyaminoimidazole ribonucleotide synthase</fullName>
        <shortName evidence="4 5">N5-CAIR synthase</shortName>
        <ecNumber evidence="4 5">6.3.4.18</ecNumber>
    </recommendedName>
    <alternativeName>
        <fullName evidence="4 5">5-(carboxyamino)imidazole ribonucleotide synthetase</fullName>
    </alternativeName>
</protein>
<dbReference type="SUPFAM" id="SSF56059">
    <property type="entry name" value="Glutathione synthetase ATP-binding domain-like"/>
    <property type="match status" value="1"/>
</dbReference>
<dbReference type="InterPro" id="IPR040686">
    <property type="entry name" value="PurK_C"/>
</dbReference>
<feature type="binding site" evidence="4">
    <location>
        <begin position="186"/>
        <end position="189"/>
    </location>
    <ligand>
        <name>ATP</name>
        <dbReference type="ChEBI" id="CHEBI:30616"/>
    </ligand>
</feature>
<dbReference type="GO" id="GO:0006189">
    <property type="term" value="P:'de novo' IMP biosynthetic process"/>
    <property type="evidence" value="ECO:0007669"/>
    <property type="project" value="UniProtKB-UniRule"/>
</dbReference>
<comment type="similarity">
    <text evidence="4 5">Belongs to the PurK/PurT family.</text>
</comment>
<dbReference type="HAMAP" id="MF_01928">
    <property type="entry name" value="PurK"/>
    <property type="match status" value="1"/>
</dbReference>
<feature type="binding site" evidence="4">
    <location>
        <position position="103"/>
    </location>
    <ligand>
        <name>ATP</name>
        <dbReference type="ChEBI" id="CHEBI:30616"/>
    </ligand>
</feature>
<dbReference type="RefSeq" id="WP_123738042.1">
    <property type="nucleotide sequence ID" value="NZ_RKHQ01000001.1"/>
</dbReference>
<dbReference type="UniPathway" id="UPA00074">
    <property type="reaction ID" value="UER00942"/>
</dbReference>
<dbReference type="Pfam" id="PF22660">
    <property type="entry name" value="RS_preATP-grasp-like"/>
    <property type="match status" value="1"/>
</dbReference>
<dbReference type="OrthoDB" id="9804625at2"/>
<dbReference type="NCBIfam" id="NF004679">
    <property type="entry name" value="PRK06019.1-5"/>
    <property type="match status" value="1"/>
</dbReference>
<dbReference type="PANTHER" id="PTHR11609:SF5">
    <property type="entry name" value="PHOSPHORIBOSYLAMINOIMIDAZOLE CARBOXYLASE"/>
    <property type="match status" value="1"/>
</dbReference>
<dbReference type="InterPro" id="IPR011761">
    <property type="entry name" value="ATP-grasp"/>
</dbReference>
<evidence type="ECO:0000256" key="4">
    <source>
        <dbReference type="HAMAP-Rule" id="MF_01928"/>
    </source>
</evidence>
<dbReference type="SUPFAM" id="SSF52440">
    <property type="entry name" value="PreATP-grasp domain"/>
    <property type="match status" value="1"/>
</dbReference>
<dbReference type="SUPFAM" id="SSF51246">
    <property type="entry name" value="Rudiment single hybrid motif"/>
    <property type="match status" value="1"/>
</dbReference>